<evidence type="ECO:0000256" key="1">
    <source>
        <dbReference type="SAM" id="SignalP"/>
    </source>
</evidence>
<evidence type="ECO:0000313" key="3">
    <source>
        <dbReference type="Proteomes" id="UP000807353"/>
    </source>
</evidence>
<accession>A0A9P6CLN6</accession>
<dbReference type="EMBL" id="MU150251">
    <property type="protein sequence ID" value="KAF9464918.1"/>
    <property type="molecule type" value="Genomic_DNA"/>
</dbReference>
<comment type="caution">
    <text evidence="2">The sequence shown here is derived from an EMBL/GenBank/DDBJ whole genome shotgun (WGS) entry which is preliminary data.</text>
</comment>
<keyword evidence="3" id="KW-1185">Reference proteome</keyword>
<feature type="signal peptide" evidence="1">
    <location>
        <begin position="1"/>
        <end position="21"/>
    </location>
</feature>
<dbReference type="AlphaFoldDB" id="A0A9P6CLN6"/>
<evidence type="ECO:0000313" key="2">
    <source>
        <dbReference type="EMBL" id="KAF9464918.1"/>
    </source>
</evidence>
<dbReference type="PROSITE" id="PS51257">
    <property type="entry name" value="PROKAR_LIPOPROTEIN"/>
    <property type="match status" value="1"/>
</dbReference>
<gene>
    <name evidence="2" type="ORF">BDZ94DRAFT_1255558</name>
</gene>
<protein>
    <submittedName>
        <fullName evidence="2">Uncharacterized protein</fullName>
    </submittedName>
</protein>
<organism evidence="2 3">
    <name type="scientific">Collybia nuda</name>
    <dbReference type="NCBI Taxonomy" id="64659"/>
    <lineage>
        <taxon>Eukaryota</taxon>
        <taxon>Fungi</taxon>
        <taxon>Dikarya</taxon>
        <taxon>Basidiomycota</taxon>
        <taxon>Agaricomycotina</taxon>
        <taxon>Agaricomycetes</taxon>
        <taxon>Agaricomycetidae</taxon>
        <taxon>Agaricales</taxon>
        <taxon>Tricholomatineae</taxon>
        <taxon>Clitocybaceae</taxon>
        <taxon>Collybia</taxon>
    </lineage>
</organism>
<sequence>MKFSSALASIVLASCFAAVQASENALRARYCLINPDKCVDLNPVPIRECTKLHHQGIVSFFEADVSCVLFAGRDCTGHSRPLIRGEPNHPNFYAGSFLCFPP</sequence>
<feature type="chain" id="PRO_5040514263" evidence="1">
    <location>
        <begin position="22"/>
        <end position="102"/>
    </location>
</feature>
<keyword evidence="1" id="KW-0732">Signal</keyword>
<name>A0A9P6CLN6_9AGAR</name>
<dbReference type="Proteomes" id="UP000807353">
    <property type="component" value="Unassembled WGS sequence"/>
</dbReference>
<proteinExistence type="predicted"/>
<reference evidence="2" key="1">
    <citation type="submission" date="2020-11" db="EMBL/GenBank/DDBJ databases">
        <authorList>
            <consortium name="DOE Joint Genome Institute"/>
            <person name="Ahrendt S."/>
            <person name="Riley R."/>
            <person name="Andreopoulos W."/>
            <person name="Labutti K."/>
            <person name="Pangilinan J."/>
            <person name="Ruiz-Duenas F.J."/>
            <person name="Barrasa J.M."/>
            <person name="Sanchez-Garcia M."/>
            <person name="Camarero S."/>
            <person name="Miyauchi S."/>
            <person name="Serrano A."/>
            <person name="Linde D."/>
            <person name="Babiker R."/>
            <person name="Drula E."/>
            <person name="Ayuso-Fernandez I."/>
            <person name="Pacheco R."/>
            <person name="Padilla G."/>
            <person name="Ferreira P."/>
            <person name="Barriuso J."/>
            <person name="Kellner H."/>
            <person name="Castanera R."/>
            <person name="Alfaro M."/>
            <person name="Ramirez L."/>
            <person name="Pisabarro A.G."/>
            <person name="Kuo A."/>
            <person name="Tritt A."/>
            <person name="Lipzen A."/>
            <person name="He G."/>
            <person name="Yan M."/>
            <person name="Ng V."/>
            <person name="Cullen D."/>
            <person name="Martin F."/>
            <person name="Rosso M.-N."/>
            <person name="Henrissat B."/>
            <person name="Hibbett D."/>
            <person name="Martinez A.T."/>
            <person name="Grigoriev I.V."/>
        </authorList>
    </citation>
    <scope>NUCLEOTIDE SEQUENCE</scope>
    <source>
        <strain evidence="2">CBS 247.69</strain>
    </source>
</reference>